<reference evidence="2" key="1">
    <citation type="journal article" date="2019" name="Int. J. Syst. Evol. Microbiol.">
        <title>The Global Catalogue of Microorganisms (GCM) 10K type strain sequencing project: providing services to taxonomists for standard genome sequencing and annotation.</title>
        <authorList>
            <consortium name="The Broad Institute Genomics Platform"/>
            <consortium name="The Broad Institute Genome Sequencing Center for Infectious Disease"/>
            <person name="Wu L."/>
            <person name="Ma J."/>
        </authorList>
    </citation>
    <scope>NUCLEOTIDE SEQUENCE [LARGE SCALE GENOMIC DNA]</scope>
    <source>
        <strain evidence="2">KCTC 42447</strain>
    </source>
</reference>
<keyword evidence="2" id="KW-1185">Reference proteome</keyword>
<dbReference type="EMBL" id="JBHRXZ010000027">
    <property type="protein sequence ID" value="MFC3609511.1"/>
    <property type="molecule type" value="Genomic_DNA"/>
</dbReference>
<sequence length="53" mass="5562">MLFQGTLEKALVDEIRGATNGNYVAGSSRFAAEIAAAVGRRVEPAKAGRPRST</sequence>
<evidence type="ECO:0000313" key="2">
    <source>
        <dbReference type="Proteomes" id="UP001595630"/>
    </source>
</evidence>
<dbReference type="RefSeq" id="WP_386367170.1">
    <property type="nucleotide sequence ID" value="NZ_JBHRXZ010000027.1"/>
</dbReference>
<protein>
    <submittedName>
        <fullName evidence="1">Uncharacterized protein</fullName>
    </submittedName>
</protein>
<organism evidence="1 2">
    <name type="scientific">Stutzerimonas tarimensis</name>
    <dbReference type="NCBI Taxonomy" id="1507735"/>
    <lineage>
        <taxon>Bacteria</taxon>
        <taxon>Pseudomonadati</taxon>
        <taxon>Pseudomonadota</taxon>
        <taxon>Gammaproteobacteria</taxon>
        <taxon>Pseudomonadales</taxon>
        <taxon>Pseudomonadaceae</taxon>
        <taxon>Stutzerimonas</taxon>
    </lineage>
</organism>
<name>A0ABV7T9G2_9GAMM</name>
<comment type="caution">
    <text evidence="1">The sequence shown here is derived from an EMBL/GenBank/DDBJ whole genome shotgun (WGS) entry which is preliminary data.</text>
</comment>
<accession>A0ABV7T9G2</accession>
<proteinExistence type="predicted"/>
<dbReference type="Proteomes" id="UP001595630">
    <property type="component" value="Unassembled WGS sequence"/>
</dbReference>
<gene>
    <name evidence="1" type="ORF">ACFOMF_17185</name>
</gene>
<evidence type="ECO:0000313" key="1">
    <source>
        <dbReference type="EMBL" id="MFC3609511.1"/>
    </source>
</evidence>